<feature type="compositionally biased region" description="Basic residues" evidence="1">
    <location>
        <begin position="227"/>
        <end position="237"/>
    </location>
</feature>
<reference evidence="2 3" key="1">
    <citation type="submission" date="2019-07" db="EMBL/GenBank/DDBJ databases">
        <title>Whole genome shotgun sequence of Lactobacillus aviarius subsp. aviarius NBRC 102162.</title>
        <authorList>
            <person name="Hosoyama A."/>
            <person name="Uohara A."/>
            <person name="Ohji S."/>
            <person name="Ichikawa N."/>
        </authorList>
    </citation>
    <scope>NUCLEOTIDE SEQUENCE [LARGE SCALE GENOMIC DNA]</scope>
    <source>
        <strain evidence="2 3">NBRC 102162</strain>
    </source>
</reference>
<dbReference type="RefSeq" id="WP_057827802.1">
    <property type="nucleotide sequence ID" value="NZ_BAAACL010000001.1"/>
</dbReference>
<gene>
    <name evidence="2" type="ORF">LAV01_11520</name>
</gene>
<keyword evidence="3" id="KW-1185">Reference proteome</keyword>
<dbReference type="Proteomes" id="UP000321722">
    <property type="component" value="Unassembled WGS sequence"/>
</dbReference>
<sequence>MKFWIPIIISIIATIISAITLAKSRSELLQVNLLSPPGYEPICEGQIKVRYEQQGKIKYEPLPQGVLIHLSFLNPSPNDIAYFGLCFHTNDPERGIIEAYTAGSAGHITLSPIFNYTDKDGYVSEIPFPAKTYGTFKANTYTPLFVFLPLRESDKPFPQRVYLQLLYAVRKFPYIGKKNHFSEYLLPLDLSNVESELQLQQKQVNKSIKAMQHQPFKSPRQEYSKQTKARLKQNPKL</sequence>
<dbReference type="GeneID" id="29933728"/>
<protein>
    <submittedName>
        <fullName evidence="2">Uncharacterized protein</fullName>
    </submittedName>
</protein>
<organism evidence="2 3">
    <name type="scientific">Ligilactobacillus aviarius</name>
    <dbReference type="NCBI Taxonomy" id="1606"/>
    <lineage>
        <taxon>Bacteria</taxon>
        <taxon>Bacillati</taxon>
        <taxon>Bacillota</taxon>
        <taxon>Bacilli</taxon>
        <taxon>Lactobacillales</taxon>
        <taxon>Lactobacillaceae</taxon>
        <taxon>Ligilactobacillus</taxon>
    </lineage>
</organism>
<feature type="region of interest" description="Disordered" evidence="1">
    <location>
        <begin position="210"/>
        <end position="237"/>
    </location>
</feature>
<dbReference type="AlphaFoldDB" id="A0A510X0X5"/>
<evidence type="ECO:0000313" key="3">
    <source>
        <dbReference type="Proteomes" id="UP000321722"/>
    </source>
</evidence>
<name>A0A510X0X5_9LACO</name>
<evidence type="ECO:0000256" key="1">
    <source>
        <dbReference type="SAM" id="MobiDB-lite"/>
    </source>
</evidence>
<dbReference type="EMBL" id="BJUI01000018">
    <property type="protein sequence ID" value="GEK42320.1"/>
    <property type="molecule type" value="Genomic_DNA"/>
</dbReference>
<evidence type="ECO:0000313" key="2">
    <source>
        <dbReference type="EMBL" id="GEK42320.1"/>
    </source>
</evidence>
<accession>A0A510X0X5</accession>
<comment type="caution">
    <text evidence="2">The sequence shown here is derived from an EMBL/GenBank/DDBJ whole genome shotgun (WGS) entry which is preliminary data.</text>
</comment>
<proteinExistence type="predicted"/>